<feature type="transmembrane region" description="Helical" evidence="7">
    <location>
        <begin position="39"/>
        <end position="59"/>
    </location>
</feature>
<keyword evidence="5 7" id="KW-1133">Transmembrane helix</keyword>
<evidence type="ECO:0000313" key="10">
    <source>
        <dbReference type="EMBL" id="CAB4372087.1"/>
    </source>
</evidence>
<dbReference type="PANTHER" id="PTHR11403:SF2">
    <property type="entry name" value="CYTOCHROME BO(3) UBIQUINOL OXIDASE SUBUNIT 3"/>
    <property type="match status" value="1"/>
</dbReference>
<feature type="transmembrane region" description="Helical" evidence="7">
    <location>
        <begin position="79"/>
        <end position="96"/>
    </location>
</feature>
<evidence type="ECO:0000256" key="2">
    <source>
        <dbReference type="ARBA" id="ARBA00010581"/>
    </source>
</evidence>
<dbReference type="GO" id="GO:0004129">
    <property type="term" value="F:cytochrome-c oxidase activity"/>
    <property type="evidence" value="ECO:0007669"/>
    <property type="project" value="InterPro"/>
</dbReference>
<dbReference type="GO" id="GO:0019646">
    <property type="term" value="P:aerobic electron transport chain"/>
    <property type="evidence" value="ECO:0007669"/>
    <property type="project" value="InterPro"/>
</dbReference>
<evidence type="ECO:0000256" key="5">
    <source>
        <dbReference type="ARBA" id="ARBA00022989"/>
    </source>
</evidence>
<evidence type="ECO:0000256" key="7">
    <source>
        <dbReference type="SAM" id="Phobius"/>
    </source>
</evidence>
<proteinExistence type="inferred from homology"/>
<dbReference type="EMBL" id="CAEUNJ010000054">
    <property type="protein sequence ID" value="CAB4372087.1"/>
    <property type="molecule type" value="Genomic_DNA"/>
</dbReference>
<evidence type="ECO:0000256" key="1">
    <source>
        <dbReference type="ARBA" id="ARBA00004651"/>
    </source>
</evidence>
<dbReference type="SUPFAM" id="SSF81452">
    <property type="entry name" value="Cytochrome c oxidase subunit III-like"/>
    <property type="match status" value="1"/>
</dbReference>
<evidence type="ECO:0000313" key="9">
    <source>
        <dbReference type="EMBL" id="CAB4332351.1"/>
    </source>
</evidence>
<dbReference type="InterPro" id="IPR035973">
    <property type="entry name" value="Cyt_c_oxidase_su3-like_sf"/>
</dbReference>
<dbReference type="Gene3D" id="1.20.120.80">
    <property type="entry name" value="Cytochrome c oxidase, subunit III, four-helix bundle"/>
    <property type="match status" value="1"/>
</dbReference>
<dbReference type="InterPro" id="IPR013833">
    <property type="entry name" value="Cyt_c_oxidase_su3_a-hlx"/>
</dbReference>
<dbReference type="PROSITE" id="PS50253">
    <property type="entry name" value="COX3"/>
    <property type="match status" value="1"/>
</dbReference>
<feature type="transmembrane region" description="Helical" evidence="7">
    <location>
        <begin position="108"/>
        <end position="126"/>
    </location>
</feature>
<comment type="similarity">
    <text evidence="2">Belongs to the cytochrome c oxidase subunit 3 family.</text>
</comment>
<dbReference type="PANTHER" id="PTHR11403">
    <property type="entry name" value="CYTOCHROME C OXIDASE SUBUNIT III"/>
    <property type="match status" value="1"/>
</dbReference>
<dbReference type="InterPro" id="IPR024791">
    <property type="entry name" value="Cyt_c/ubiquinol_Oxase_su3"/>
</dbReference>
<evidence type="ECO:0000313" key="13">
    <source>
        <dbReference type="EMBL" id="CAB4944518.1"/>
    </source>
</evidence>
<protein>
    <submittedName>
        <fullName evidence="11">Unannotated protein</fullName>
    </submittedName>
</protein>
<evidence type="ECO:0000259" key="8">
    <source>
        <dbReference type="PROSITE" id="PS50253"/>
    </source>
</evidence>
<keyword evidence="4 7" id="KW-0812">Transmembrane</keyword>
<dbReference type="Pfam" id="PF00510">
    <property type="entry name" value="COX3"/>
    <property type="match status" value="1"/>
</dbReference>
<evidence type="ECO:0000313" key="11">
    <source>
        <dbReference type="EMBL" id="CAB4694766.1"/>
    </source>
</evidence>
<dbReference type="EMBL" id="CAESAL010000006">
    <property type="protein sequence ID" value="CAB4332351.1"/>
    <property type="molecule type" value="Genomic_DNA"/>
</dbReference>
<evidence type="ECO:0000256" key="4">
    <source>
        <dbReference type="ARBA" id="ARBA00022692"/>
    </source>
</evidence>
<dbReference type="InterPro" id="IPR000298">
    <property type="entry name" value="Cyt_c_oxidase-like_su3"/>
</dbReference>
<dbReference type="AlphaFoldDB" id="A0A6J6P823"/>
<accession>A0A6J6P823</accession>
<dbReference type="EMBL" id="CAFBNJ010000014">
    <property type="protein sequence ID" value="CAB4944518.1"/>
    <property type="molecule type" value="Genomic_DNA"/>
</dbReference>
<evidence type="ECO:0000256" key="3">
    <source>
        <dbReference type="ARBA" id="ARBA00022475"/>
    </source>
</evidence>
<keyword evidence="6 7" id="KW-0472">Membrane</keyword>
<keyword evidence="3" id="KW-1003">Cell membrane</keyword>
<evidence type="ECO:0000313" key="12">
    <source>
        <dbReference type="EMBL" id="CAB4808735.1"/>
    </source>
</evidence>
<dbReference type="GO" id="GO:0005886">
    <property type="term" value="C:plasma membrane"/>
    <property type="evidence" value="ECO:0007669"/>
    <property type="project" value="UniProtKB-SubCell"/>
</dbReference>
<evidence type="ECO:0000313" key="14">
    <source>
        <dbReference type="EMBL" id="CAB4978671.1"/>
    </source>
</evidence>
<feature type="domain" description="Heme-copper oxidase subunit III family profile" evidence="8">
    <location>
        <begin position="1"/>
        <end position="211"/>
    </location>
</feature>
<dbReference type="EMBL" id="CAEZXY010000004">
    <property type="protein sequence ID" value="CAB4694766.1"/>
    <property type="molecule type" value="Genomic_DNA"/>
</dbReference>
<feature type="transmembrane region" description="Helical" evidence="7">
    <location>
        <begin position="146"/>
        <end position="173"/>
    </location>
</feature>
<reference evidence="11" key="1">
    <citation type="submission" date="2020-05" db="EMBL/GenBank/DDBJ databases">
        <authorList>
            <person name="Chiriac C."/>
            <person name="Salcher M."/>
            <person name="Ghai R."/>
            <person name="Kavagutti S V."/>
        </authorList>
    </citation>
    <scope>NUCLEOTIDE SEQUENCE</scope>
</reference>
<name>A0A6J6P823_9ZZZZ</name>
<gene>
    <name evidence="11" type="ORF">UFOPK2624_00187</name>
    <name evidence="12" type="ORF">UFOPK3010_01013</name>
    <name evidence="9" type="ORF">UFOPK3331_00298</name>
    <name evidence="13" type="ORF">UFOPK3785_00419</name>
    <name evidence="14" type="ORF">UFOPK3927_00584</name>
    <name evidence="10" type="ORF">UFOPK4201_01254</name>
</gene>
<feature type="transmembrane region" description="Helical" evidence="7">
    <location>
        <begin position="185"/>
        <end position="209"/>
    </location>
</feature>
<evidence type="ECO:0000256" key="6">
    <source>
        <dbReference type="ARBA" id="ARBA00023136"/>
    </source>
</evidence>
<dbReference type="FunFam" id="1.20.120.80:FF:000001">
    <property type="entry name" value="Cytochrome (Ubi)quinol oxidase subunit III"/>
    <property type="match status" value="1"/>
</dbReference>
<comment type="subcellular location">
    <subcellularLocation>
        <location evidence="1">Cell membrane</location>
        <topology evidence="1">Multi-pass membrane protein</topology>
    </subcellularLocation>
</comment>
<dbReference type="EMBL" id="CAFBOK010000051">
    <property type="protein sequence ID" value="CAB4978671.1"/>
    <property type="molecule type" value="Genomic_DNA"/>
</dbReference>
<organism evidence="11">
    <name type="scientific">freshwater metagenome</name>
    <dbReference type="NCBI Taxonomy" id="449393"/>
    <lineage>
        <taxon>unclassified sequences</taxon>
        <taxon>metagenomes</taxon>
        <taxon>ecological metagenomes</taxon>
    </lineage>
</organism>
<sequence length="211" mass="23193">MAESLTSRPTLAAADAQQAHAHIDADTNTGISNTKLGMWLFLASECLLFGGLITTYLLYKHPLEGPTPHEIFDIPFTSTSSFVLLMSSLTMVLAVSAIERGEHQRMRVWIGATAALGATFIAGQIYEFTVFVREGLGFTTSRFSSAFYTLTGFHGIHVTIGIIMLVSLVLLSLRGKIPEHRAETVEIVGLYWHFVDVVWVVIFAVVYLIPS</sequence>
<dbReference type="EMBL" id="CAFAAM010000132">
    <property type="protein sequence ID" value="CAB4808735.1"/>
    <property type="molecule type" value="Genomic_DNA"/>
</dbReference>